<evidence type="ECO:0000313" key="2">
    <source>
        <dbReference type="Proteomes" id="UP000267035"/>
    </source>
</evidence>
<evidence type="ECO:0000313" key="1">
    <source>
        <dbReference type="EMBL" id="RMX00397.1"/>
    </source>
</evidence>
<accession>A0A3M6QBL0</accession>
<dbReference type="Proteomes" id="UP000267035">
    <property type="component" value="Unassembled WGS sequence"/>
</dbReference>
<protein>
    <submittedName>
        <fullName evidence="1">Uncharacterized protein</fullName>
    </submittedName>
</protein>
<dbReference type="RefSeq" id="WP_122253723.1">
    <property type="nucleotide sequence ID" value="NZ_RDQL01000005.1"/>
</dbReference>
<keyword evidence="2" id="KW-1185">Reference proteome</keyword>
<dbReference type="EMBL" id="RDQL01000005">
    <property type="protein sequence ID" value="RMX00397.1"/>
    <property type="molecule type" value="Genomic_DNA"/>
</dbReference>
<gene>
    <name evidence="1" type="ORF">EBQ25_04810</name>
</gene>
<proteinExistence type="predicted"/>
<organism evidence="1 2">
    <name type="scientific">Allofranklinella schreckenbergeri</name>
    <dbReference type="NCBI Taxonomy" id="1076744"/>
    <lineage>
        <taxon>Bacteria</taxon>
        <taxon>Pseudomonadati</taxon>
        <taxon>Pseudomonadota</taxon>
        <taxon>Betaproteobacteria</taxon>
        <taxon>Burkholderiales</taxon>
        <taxon>Comamonadaceae</taxon>
        <taxon>Allofranklinella</taxon>
    </lineage>
</organism>
<sequence length="214" mass="23854">MPAGQTFALTYVAEQLEEQFYPRRAAVLASALPGVQFGTEEQRTLRLSPFDVKDPQREGMQMQVQAPFINGSALCMRNTSRTITPGATLENYSFPALQIATPYNNQYVWEAFEASWRHFPDSTVKVAFTLHADKYPAARSSGTHLHICRSLIRSINRTDLECVAAQRTQAGADVVAEAVLPLQAMDGSGLVYDFFLIANTRRGHVSEYPWNPLP</sequence>
<dbReference type="AlphaFoldDB" id="A0A3M6QBL0"/>
<reference evidence="1 2" key="1">
    <citation type="submission" date="2018-10" db="EMBL/GenBank/DDBJ databases">
        <title>Comamonadaceae CDC group NO-1 genome sequencing and assembly.</title>
        <authorList>
            <person name="Bernier A.-M."/>
            <person name="Bernard K."/>
        </authorList>
    </citation>
    <scope>NUCLEOTIDE SEQUENCE [LARGE SCALE GENOMIC DNA]</scope>
    <source>
        <strain evidence="1 2">NML161473</strain>
    </source>
</reference>
<name>A0A3M6QBL0_9BURK</name>
<comment type="caution">
    <text evidence="1">The sequence shown here is derived from an EMBL/GenBank/DDBJ whole genome shotgun (WGS) entry which is preliminary data.</text>
</comment>